<reference evidence="2 3" key="1">
    <citation type="journal article" date="2017" name="Genome Biol. Evol.">
        <title>Phytophthora megakarya and P. palmivora, closely related causal agents of cacao black pod rot, underwent increases in genome sizes and gene numbers by different mechanisms.</title>
        <authorList>
            <person name="Ali S.S."/>
            <person name="Shao J."/>
            <person name="Lary D.J."/>
            <person name="Kronmiller B."/>
            <person name="Shen D."/>
            <person name="Strem M.D."/>
            <person name="Amoako-Attah I."/>
            <person name="Akrofi A.Y."/>
            <person name="Begoude B.A."/>
            <person name="Ten Hoopen G.M."/>
            <person name="Coulibaly K."/>
            <person name="Kebe B.I."/>
            <person name="Melnick R.L."/>
            <person name="Guiltinan M.J."/>
            <person name="Tyler B.M."/>
            <person name="Meinhardt L.W."/>
            <person name="Bailey B.A."/>
        </authorList>
    </citation>
    <scope>NUCLEOTIDE SEQUENCE [LARGE SCALE GENOMIC DNA]</scope>
    <source>
        <strain evidence="3">sbr112.9</strain>
    </source>
</reference>
<sequence>MTLTEKTDANQDQASTNIRSDDDAVSVSSTAVAKLLEMVAELKGDRDNTLPELRWQKTLAVNKHERRYNVLVGRVAGMRRSRQAHDTTADAEELSNMMWPEDVKLDVLGRYLSDKAGRHFNSQVDAWYTENPTLWYAMDQMNATFGPKVSKSQALRYFTAIKDNLIMWSDHLMFLMAVSEAVGGANDLVLENIAK</sequence>
<gene>
    <name evidence="2" type="ORF">PHPALM_17044</name>
</gene>
<accession>A0A2P4XN84</accession>
<dbReference type="Proteomes" id="UP000237271">
    <property type="component" value="Unassembled WGS sequence"/>
</dbReference>
<organism evidence="2 3">
    <name type="scientific">Phytophthora palmivora</name>
    <dbReference type="NCBI Taxonomy" id="4796"/>
    <lineage>
        <taxon>Eukaryota</taxon>
        <taxon>Sar</taxon>
        <taxon>Stramenopiles</taxon>
        <taxon>Oomycota</taxon>
        <taxon>Peronosporomycetes</taxon>
        <taxon>Peronosporales</taxon>
        <taxon>Peronosporaceae</taxon>
        <taxon>Phytophthora</taxon>
    </lineage>
</organism>
<proteinExistence type="predicted"/>
<keyword evidence="3" id="KW-1185">Reference proteome</keyword>
<feature type="region of interest" description="Disordered" evidence="1">
    <location>
        <begin position="1"/>
        <end position="23"/>
    </location>
</feature>
<evidence type="ECO:0000313" key="3">
    <source>
        <dbReference type="Proteomes" id="UP000237271"/>
    </source>
</evidence>
<dbReference type="EMBL" id="NCKW01009488">
    <property type="protein sequence ID" value="POM67013.1"/>
    <property type="molecule type" value="Genomic_DNA"/>
</dbReference>
<dbReference type="AlphaFoldDB" id="A0A2P4XN84"/>
<comment type="caution">
    <text evidence="2">The sequence shown here is derived from an EMBL/GenBank/DDBJ whole genome shotgun (WGS) entry which is preliminary data.</text>
</comment>
<name>A0A2P4XN84_9STRA</name>
<feature type="non-terminal residue" evidence="2">
    <location>
        <position position="195"/>
    </location>
</feature>
<protein>
    <submittedName>
        <fullName evidence="2">Mitochondrial Carrier (MC) Family</fullName>
    </submittedName>
</protein>
<dbReference type="OrthoDB" id="129615at2759"/>
<evidence type="ECO:0000313" key="2">
    <source>
        <dbReference type="EMBL" id="POM67013.1"/>
    </source>
</evidence>
<evidence type="ECO:0000256" key="1">
    <source>
        <dbReference type="SAM" id="MobiDB-lite"/>
    </source>
</evidence>